<organism evidence="1 2">
    <name type="scientific">Pseudonocardia aurantiaca</name>
    <dbReference type="NCBI Taxonomy" id="75290"/>
    <lineage>
        <taxon>Bacteria</taxon>
        <taxon>Bacillati</taxon>
        <taxon>Actinomycetota</taxon>
        <taxon>Actinomycetes</taxon>
        <taxon>Pseudonocardiales</taxon>
        <taxon>Pseudonocardiaceae</taxon>
        <taxon>Pseudonocardia</taxon>
    </lineage>
</organism>
<dbReference type="EMBL" id="JBHUCP010000003">
    <property type="protein sequence ID" value="MFD1528514.1"/>
    <property type="molecule type" value="Genomic_DNA"/>
</dbReference>
<evidence type="ECO:0000313" key="2">
    <source>
        <dbReference type="Proteomes" id="UP001597145"/>
    </source>
</evidence>
<proteinExistence type="predicted"/>
<comment type="caution">
    <text evidence="1">The sequence shown here is derived from an EMBL/GenBank/DDBJ whole genome shotgun (WGS) entry which is preliminary data.</text>
</comment>
<reference evidence="2" key="1">
    <citation type="journal article" date="2019" name="Int. J. Syst. Evol. Microbiol.">
        <title>The Global Catalogue of Microorganisms (GCM) 10K type strain sequencing project: providing services to taxonomists for standard genome sequencing and annotation.</title>
        <authorList>
            <consortium name="The Broad Institute Genomics Platform"/>
            <consortium name="The Broad Institute Genome Sequencing Center for Infectious Disease"/>
            <person name="Wu L."/>
            <person name="Ma J."/>
        </authorList>
    </citation>
    <scope>NUCLEOTIDE SEQUENCE [LARGE SCALE GENOMIC DNA]</scope>
    <source>
        <strain evidence="2">JCM 12165</strain>
    </source>
</reference>
<name>A0ABW4FE88_9PSEU</name>
<keyword evidence="2" id="KW-1185">Reference proteome</keyword>
<dbReference type="Proteomes" id="UP001597145">
    <property type="component" value="Unassembled WGS sequence"/>
</dbReference>
<protein>
    <submittedName>
        <fullName evidence="1">Uncharacterized protein</fullName>
    </submittedName>
</protein>
<accession>A0ABW4FE88</accession>
<sequence length="278" mass="30345">MSEPAIAVSDRPVAPHQYRYVETHAWWLGTFGPHQHLSEHRLRHWVPARAECPWVLERELTGAQTWLTGSAEEAIADGFDLRDIAPVGRFTAPYGEFDTDLGSDFDDFETVFHGAMHGVSYESPCAPAPRPPRRGSWQSPTVGFLQGLPRDADALLARLREDNPGSWFGPFNAAVTALRTTLVPAELRAAFYRALTALPGVSLDEDAVNVDGHACLAIVHDAGRTRTELMIDPADGQFAGERDTLRDDSRCGLRAGTVISTTAVRTDVVDHPGARPAA</sequence>
<dbReference type="RefSeq" id="WP_343969488.1">
    <property type="nucleotide sequence ID" value="NZ_BAAAJG010000001.1"/>
</dbReference>
<evidence type="ECO:0000313" key="1">
    <source>
        <dbReference type="EMBL" id="MFD1528514.1"/>
    </source>
</evidence>
<gene>
    <name evidence="1" type="ORF">ACFSCY_03585</name>
</gene>